<accession>A0ABX0A9R4</accession>
<comment type="caution">
    <text evidence="2">The sequence shown here is derived from an EMBL/GenBank/DDBJ whole genome shotgun (WGS) entry which is preliminary data.</text>
</comment>
<evidence type="ECO:0000313" key="3">
    <source>
        <dbReference type="Proteomes" id="UP001429354"/>
    </source>
</evidence>
<dbReference type="InterPro" id="IPR011463">
    <property type="entry name" value="DUF1569"/>
</dbReference>
<keyword evidence="1" id="KW-0732">Signal</keyword>
<keyword evidence="3" id="KW-1185">Reference proteome</keyword>
<dbReference type="InterPro" id="IPR034660">
    <property type="entry name" value="DinB/YfiT-like"/>
</dbReference>
<sequence>MPPMQRRHFLKISAWSAATLAVAGGAGGASWINGAQAPIPGFDSFAQARGWLSGLQENAAARSLTDWSLAQVLEHCAQSVEFSMDGFPLPRSPLFQDTAGRLAFAAFNRRGSMQHGLTDAIPGAPTLIATDLGAAATRRLAAFDAFEANASTLRPHFAYGELDKAQYARAHLLHLANHAQRIDLG</sequence>
<proteinExistence type="predicted"/>
<evidence type="ECO:0000256" key="1">
    <source>
        <dbReference type="SAM" id="SignalP"/>
    </source>
</evidence>
<dbReference type="Gene3D" id="1.20.120.450">
    <property type="entry name" value="dinb family like domain"/>
    <property type="match status" value="1"/>
</dbReference>
<evidence type="ECO:0000313" key="2">
    <source>
        <dbReference type="EMBL" id="NDK38267.1"/>
    </source>
</evidence>
<name>A0ABX0A9R4_9GAMM</name>
<dbReference type="Proteomes" id="UP001429354">
    <property type="component" value="Unassembled WGS sequence"/>
</dbReference>
<protein>
    <submittedName>
        <fullName evidence="2">DUF1569 domain-containing protein</fullName>
    </submittedName>
</protein>
<dbReference type="Pfam" id="PF07606">
    <property type="entry name" value="DUF1569"/>
    <property type="match status" value="1"/>
</dbReference>
<dbReference type="EMBL" id="QOVG01000003">
    <property type="protein sequence ID" value="NDK38267.1"/>
    <property type="molecule type" value="Genomic_DNA"/>
</dbReference>
<organism evidence="2 3">
    <name type="scientific">Pseudoxanthomonas gei</name>
    <dbReference type="NCBI Taxonomy" id="1383030"/>
    <lineage>
        <taxon>Bacteria</taxon>
        <taxon>Pseudomonadati</taxon>
        <taxon>Pseudomonadota</taxon>
        <taxon>Gammaproteobacteria</taxon>
        <taxon>Lysobacterales</taxon>
        <taxon>Lysobacteraceae</taxon>
        <taxon>Pseudoxanthomonas</taxon>
    </lineage>
</organism>
<reference evidence="2 3" key="1">
    <citation type="submission" date="2018-07" db="EMBL/GenBank/DDBJ databases">
        <title>Whole genome Sequencing of Pseudoxanthomonas gei KCTC 32298 (T).</title>
        <authorList>
            <person name="Kumar S."/>
            <person name="Bansal K."/>
            <person name="Kaur A."/>
            <person name="Patil P."/>
            <person name="Sharma S."/>
            <person name="Patil P.B."/>
        </authorList>
    </citation>
    <scope>NUCLEOTIDE SEQUENCE [LARGE SCALE GENOMIC DNA]</scope>
    <source>
        <strain evidence="2 3">KCTC 32298</strain>
    </source>
</reference>
<dbReference type="PROSITE" id="PS51318">
    <property type="entry name" value="TAT"/>
    <property type="match status" value="1"/>
</dbReference>
<feature type="chain" id="PRO_5047307671" evidence="1">
    <location>
        <begin position="24"/>
        <end position="185"/>
    </location>
</feature>
<gene>
    <name evidence="2" type="ORF">DT603_05355</name>
</gene>
<feature type="signal peptide" evidence="1">
    <location>
        <begin position="1"/>
        <end position="23"/>
    </location>
</feature>
<dbReference type="InterPro" id="IPR006311">
    <property type="entry name" value="TAT_signal"/>
</dbReference>